<evidence type="ECO:0000313" key="2">
    <source>
        <dbReference type="Proteomes" id="UP000187406"/>
    </source>
</evidence>
<accession>A0A1Q3D6W3</accession>
<dbReference type="AlphaFoldDB" id="A0A1Q3D6W3"/>
<comment type="caution">
    <text evidence="1">The sequence shown here is derived from an EMBL/GenBank/DDBJ whole genome shotgun (WGS) entry which is preliminary data.</text>
</comment>
<name>A0A1Q3D6W3_CEPFO</name>
<sequence length="196" mass="22096">MSLKLEDCNSIPIWVKLSKIPVHFWKNVGLSFIRSVLGKPFNMDTPIASMVVLSYTRVCIDMPVSNMFPGSILLEMEDGTTTLVEVECPWKLVACTLCRVFDHLNKSCPKVVRREWMLKPMVEARRKSEDAKGWIAVKRKNLGARELIQAPKTSSKGVPTSIVRVDARESTLVSPNLNPLSSKVVNIDGRAEEHRY</sequence>
<dbReference type="EMBL" id="BDDD01004726">
    <property type="protein sequence ID" value="GAV88220.1"/>
    <property type="molecule type" value="Genomic_DNA"/>
</dbReference>
<proteinExistence type="predicted"/>
<dbReference type="Proteomes" id="UP000187406">
    <property type="component" value="Unassembled WGS sequence"/>
</dbReference>
<protein>
    <submittedName>
        <fullName evidence="1">DUF4283 domain-containing protein</fullName>
    </submittedName>
</protein>
<organism evidence="1 2">
    <name type="scientific">Cephalotus follicularis</name>
    <name type="common">Albany pitcher plant</name>
    <dbReference type="NCBI Taxonomy" id="3775"/>
    <lineage>
        <taxon>Eukaryota</taxon>
        <taxon>Viridiplantae</taxon>
        <taxon>Streptophyta</taxon>
        <taxon>Embryophyta</taxon>
        <taxon>Tracheophyta</taxon>
        <taxon>Spermatophyta</taxon>
        <taxon>Magnoliopsida</taxon>
        <taxon>eudicotyledons</taxon>
        <taxon>Gunneridae</taxon>
        <taxon>Pentapetalae</taxon>
        <taxon>rosids</taxon>
        <taxon>fabids</taxon>
        <taxon>Oxalidales</taxon>
        <taxon>Cephalotaceae</taxon>
        <taxon>Cephalotus</taxon>
    </lineage>
</organism>
<dbReference type="PANTHER" id="PTHR31286:SF165">
    <property type="entry name" value="DUF4283 DOMAIN-CONTAINING PROTEIN"/>
    <property type="match status" value="1"/>
</dbReference>
<dbReference type="InterPro" id="IPR040256">
    <property type="entry name" value="At4g02000-like"/>
</dbReference>
<keyword evidence="2" id="KW-1185">Reference proteome</keyword>
<evidence type="ECO:0000313" key="1">
    <source>
        <dbReference type="EMBL" id="GAV88220.1"/>
    </source>
</evidence>
<gene>
    <name evidence="1" type="ORF">CFOL_v3_31643</name>
</gene>
<dbReference type="InParanoid" id="A0A1Q3D6W3"/>
<reference evidence="2" key="1">
    <citation type="submission" date="2016-04" db="EMBL/GenBank/DDBJ databases">
        <title>Cephalotus genome sequencing.</title>
        <authorList>
            <person name="Fukushima K."/>
            <person name="Hasebe M."/>
            <person name="Fang X."/>
        </authorList>
    </citation>
    <scope>NUCLEOTIDE SEQUENCE [LARGE SCALE GENOMIC DNA]</scope>
    <source>
        <strain evidence="2">cv. St1</strain>
    </source>
</reference>
<dbReference type="OrthoDB" id="1939300at2759"/>
<dbReference type="PANTHER" id="PTHR31286">
    <property type="entry name" value="GLYCINE-RICH CELL WALL STRUCTURAL PROTEIN 1.8-LIKE"/>
    <property type="match status" value="1"/>
</dbReference>